<feature type="transmembrane region" description="Helical" evidence="1">
    <location>
        <begin position="148"/>
        <end position="170"/>
    </location>
</feature>
<dbReference type="EMBL" id="JASJUT010000021">
    <property type="protein sequence ID" value="MDK2598643.1"/>
    <property type="molecule type" value="Genomic_DNA"/>
</dbReference>
<dbReference type="Proteomes" id="UP001231915">
    <property type="component" value="Unassembled WGS sequence"/>
</dbReference>
<keyword evidence="1" id="KW-0812">Transmembrane</keyword>
<comment type="caution">
    <text evidence="2">The sequence shown here is derived from an EMBL/GenBank/DDBJ whole genome shotgun (WGS) entry which is preliminary data.</text>
</comment>
<feature type="transmembrane region" description="Helical" evidence="1">
    <location>
        <begin position="6"/>
        <end position="26"/>
    </location>
</feature>
<evidence type="ECO:0000256" key="1">
    <source>
        <dbReference type="SAM" id="Phobius"/>
    </source>
</evidence>
<proteinExistence type="predicted"/>
<evidence type="ECO:0000313" key="2">
    <source>
        <dbReference type="EMBL" id="MDK2598643.1"/>
    </source>
</evidence>
<protein>
    <submittedName>
        <fullName evidence="2">Uncharacterized protein</fullName>
    </submittedName>
</protein>
<name>A0ABT7EUB9_9GAMM</name>
<reference evidence="2 3" key="1">
    <citation type="submission" date="2023-05" db="EMBL/GenBank/DDBJ databases">
        <title>Pseudoalteromonas ardens sp. nov., Pseudoalteromonas obscura sp. nov., and Pseudoalteromonas umbrosa sp. nov., isolated from the coral Montipora capitata.</title>
        <authorList>
            <person name="Thomas E.M."/>
            <person name="Smith E.M."/>
            <person name="Papke E."/>
            <person name="Shlafstein M.D."/>
            <person name="Oline D.K."/>
            <person name="Videau P."/>
            <person name="Saw J.H."/>
            <person name="Strangman W.K."/>
            <person name="Ushijima B."/>
        </authorList>
    </citation>
    <scope>NUCLEOTIDE SEQUENCE [LARGE SCALE GENOMIC DNA]</scope>
    <source>
        <strain evidence="2 3">P94</strain>
    </source>
</reference>
<gene>
    <name evidence="2" type="ORF">QNM18_26675</name>
</gene>
<feature type="transmembrane region" description="Helical" evidence="1">
    <location>
        <begin position="118"/>
        <end position="136"/>
    </location>
</feature>
<accession>A0ABT7EUB9</accession>
<dbReference type="RefSeq" id="WP_284138902.1">
    <property type="nucleotide sequence ID" value="NZ_JASJUT010000021.1"/>
</dbReference>
<keyword evidence="1" id="KW-0472">Membrane</keyword>
<keyword evidence="3" id="KW-1185">Reference proteome</keyword>
<evidence type="ECO:0000313" key="3">
    <source>
        <dbReference type="Proteomes" id="UP001231915"/>
    </source>
</evidence>
<organism evidence="2 3">
    <name type="scientific">Pseudoalteromonas obscura</name>
    <dbReference type="NCBI Taxonomy" id="3048491"/>
    <lineage>
        <taxon>Bacteria</taxon>
        <taxon>Pseudomonadati</taxon>
        <taxon>Pseudomonadota</taxon>
        <taxon>Gammaproteobacteria</taxon>
        <taxon>Alteromonadales</taxon>
        <taxon>Pseudoalteromonadaceae</taxon>
        <taxon>Pseudoalteromonas</taxon>
    </lineage>
</organism>
<feature type="transmembrane region" description="Helical" evidence="1">
    <location>
        <begin position="47"/>
        <end position="65"/>
    </location>
</feature>
<sequence length="182" mass="21045">MNTFFAVVDWSLISSKVAALMALIFFAKQPLKVMLLGKPSNDWREQVEHSLLVVAVISMVFHFFGRLSSDAILSAEISKQMKIQLYYFFFAFYELIYVTCIIKWHRFKNCVVAKYSRYVCYMSVAMAVLLVCRYADRTVLETNAMDGIYGYLVASINLVTLCLIGAYPAYRLFKFIPDKKWV</sequence>
<keyword evidence="1" id="KW-1133">Transmembrane helix</keyword>
<feature type="transmembrane region" description="Helical" evidence="1">
    <location>
        <begin position="85"/>
        <end position="106"/>
    </location>
</feature>